<name>A0A1J7H972_LUPAN</name>
<dbReference type="SMART" id="SM00358">
    <property type="entry name" value="DSRM"/>
    <property type="match status" value="2"/>
</dbReference>
<feature type="domain" description="DRBM" evidence="5">
    <location>
        <begin position="214"/>
        <end position="250"/>
    </location>
</feature>
<dbReference type="PANTHER" id="PTHR46031:SF37">
    <property type="entry name" value="DRBM DOMAIN-CONTAINING PROTEIN"/>
    <property type="match status" value="1"/>
</dbReference>
<feature type="region of interest" description="Disordered" evidence="4">
    <location>
        <begin position="1"/>
        <end position="95"/>
    </location>
</feature>
<sequence length="355" mass="38739">MDSATNTSPKITNIDGSTKNISETDTTVPTRDFLQIYLAQEDVPSSSSHPTPQPQPHPQPQLDPTSVAEVQHSQSSTEPSSVVAATTTTTPQMPEHTLYKNRLQEFTQKSSIPLPMYQTVNEGTQHVPRFRSTVWVDGKSYTNQVSFLNRKAAEQDAARLALEKLPIVIKDEASPLVLENTMFSKSIMNEYATKLNVAMPTYSTAQIIGILPVFVSTLVFNGTKYIGDASRNKKEAEQLAARRAILSILDDPGSEALFEIVKSKSRITATMKPITSQVIDATNLSATLSNSGHASHSLDLNIRVAGSEQAIGEAPNSRKRRKNKKKANKKARLEAPLPVADAFPANEMPPCSVAQ</sequence>
<dbReference type="AlphaFoldDB" id="A0A1J7H972"/>
<dbReference type="KEGG" id="lang:109326073"/>
<evidence type="ECO:0000256" key="3">
    <source>
        <dbReference type="PROSITE-ProRule" id="PRU00266"/>
    </source>
</evidence>
<evidence type="ECO:0000259" key="5">
    <source>
        <dbReference type="PROSITE" id="PS50137"/>
    </source>
</evidence>
<dbReference type="Pfam" id="PF00035">
    <property type="entry name" value="dsrm"/>
    <property type="match status" value="2"/>
</dbReference>
<accession>A0A1J7H972</accession>
<dbReference type="Proteomes" id="UP000188354">
    <property type="component" value="Chromosome LG14"/>
</dbReference>
<evidence type="ECO:0000256" key="1">
    <source>
        <dbReference type="ARBA" id="ARBA00022737"/>
    </source>
</evidence>
<proteinExistence type="predicted"/>
<keyword evidence="1" id="KW-0677">Repeat</keyword>
<feature type="compositionally biased region" description="Basic residues" evidence="4">
    <location>
        <begin position="317"/>
        <end position="330"/>
    </location>
</feature>
<dbReference type="Gene3D" id="3.30.160.20">
    <property type="match status" value="2"/>
</dbReference>
<gene>
    <name evidence="6" type="ORF">TanjilG_09910</name>
</gene>
<dbReference type="PROSITE" id="PS50137">
    <property type="entry name" value="DS_RBD"/>
    <property type="match status" value="2"/>
</dbReference>
<evidence type="ECO:0000256" key="4">
    <source>
        <dbReference type="SAM" id="MobiDB-lite"/>
    </source>
</evidence>
<dbReference type="InterPro" id="IPR014720">
    <property type="entry name" value="dsRBD_dom"/>
</dbReference>
<dbReference type="STRING" id="3871.A0A1J7H972"/>
<keyword evidence="7" id="KW-1185">Reference proteome</keyword>
<reference evidence="6 7" key="1">
    <citation type="journal article" date="2017" name="Plant Biotechnol. J.">
        <title>A comprehensive draft genome sequence for lupin (Lupinus angustifolius), an emerging health food: insights into plant-microbe interactions and legume evolution.</title>
        <authorList>
            <person name="Hane J.K."/>
            <person name="Ming Y."/>
            <person name="Kamphuis L.G."/>
            <person name="Nelson M.N."/>
            <person name="Garg G."/>
            <person name="Atkins C.A."/>
            <person name="Bayer P.E."/>
            <person name="Bravo A."/>
            <person name="Bringans S."/>
            <person name="Cannon S."/>
            <person name="Edwards D."/>
            <person name="Foley R."/>
            <person name="Gao L.L."/>
            <person name="Harrison M.J."/>
            <person name="Huang W."/>
            <person name="Hurgobin B."/>
            <person name="Li S."/>
            <person name="Liu C.W."/>
            <person name="McGrath A."/>
            <person name="Morahan G."/>
            <person name="Murray J."/>
            <person name="Weller J."/>
            <person name="Jian J."/>
            <person name="Singh K.B."/>
        </authorList>
    </citation>
    <scope>NUCLEOTIDE SEQUENCE [LARGE SCALE GENOMIC DNA]</scope>
    <source>
        <strain evidence="7">cv. Tanjil</strain>
        <tissue evidence="6">Whole plant</tissue>
    </source>
</reference>
<feature type="compositionally biased region" description="Pro residues" evidence="4">
    <location>
        <begin position="51"/>
        <end position="61"/>
    </location>
</feature>
<evidence type="ECO:0000256" key="2">
    <source>
        <dbReference type="ARBA" id="ARBA00022884"/>
    </source>
</evidence>
<dbReference type="OrthoDB" id="5988181at2759"/>
<dbReference type="PANTHER" id="PTHR46031">
    <property type="match status" value="1"/>
</dbReference>
<organism evidence="6 7">
    <name type="scientific">Lupinus angustifolius</name>
    <name type="common">Narrow-leaved blue lupine</name>
    <dbReference type="NCBI Taxonomy" id="3871"/>
    <lineage>
        <taxon>Eukaryota</taxon>
        <taxon>Viridiplantae</taxon>
        <taxon>Streptophyta</taxon>
        <taxon>Embryophyta</taxon>
        <taxon>Tracheophyta</taxon>
        <taxon>Spermatophyta</taxon>
        <taxon>Magnoliopsida</taxon>
        <taxon>eudicotyledons</taxon>
        <taxon>Gunneridae</taxon>
        <taxon>Pentapetalae</taxon>
        <taxon>rosids</taxon>
        <taxon>fabids</taxon>
        <taxon>Fabales</taxon>
        <taxon>Fabaceae</taxon>
        <taxon>Papilionoideae</taxon>
        <taxon>50 kb inversion clade</taxon>
        <taxon>genistoids sensu lato</taxon>
        <taxon>core genistoids</taxon>
        <taxon>Genisteae</taxon>
        <taxon>Lupinus</taxon>
    </lineage>
</organism>
<keyword evidence="2 3" id="KW-0694">RNA-binding</keyword>
<dbReference type="Gramene" id="OIV98276">
    <property type="protein sequence ID" value="OIV98276"/>
    <property type="gene ID" value="TanjilG_09910"/>
</dbReference>
<dbReference type="SUPFAM" id="SSF54768">
    <property type="entry name" value="dsRNA-binding domain-like"/>
    <property type="match status" value="2"/>
</dbReference>
<feature type="compositionally biased region" description="Polar residues" evidence="4">
    <location>
        <begin position="1"/>
        <end position="29"/>
    </location>
</feature>
<feature type="region of interest" description="Disordered" evidence="4">
    <location>
        <begin position="309"/>
        <end position="355"/>
    </location>
</feature>
<feature type="domain" description="DRBM" evidence="5">
    <location>
        <begin position="98"/>
        <end position="167"/>
    </location>
</feature>
<evidence type="ECO:0000313" key="7">
    <source>
        <dbReference type="Proteomes" id="UP000188354"/>
    </source>
</evidence>
<dbReference type="EMBL" id="CM007374">
    <property type="protein sequence ID" value="OIV98276.1"/>
    <property type="molecule type" value="Genomic_DNA"/>
</dbReference>
<evidence type="ECO:0000313" key="6">
    <source>
        <dbReference type="EMBL" id="OIV98276.1"/>
    </source>
</evidence>
<dbReference type="GO" id="GO:0003723">
    <property type="term" value="F:RNA binding"/>
    <property type="evidence" value="ECO:0007669"/>
    <property type="project" value="UniProtKB-UniRule"/>
</dbReference>
<feature type="compositionally biased region" description="Low complexity" evidence="4">
    <location>
        <begin position="75"/>
        <end position="91"/>
    </location>
</feature>
<protein>
    <recommendedName>
        <fullName evidence="5">DRBM domain-containing protein</fullName>
    </recommendedName>
</protein>